<evidence type="ECO:0000313" key="2">
    <source>
        <dbReference type="EMBL" id="EOL43857.1"/>
    </source>
</evidence>
<dbReference type="EMBL" id="AJAT01000015">
    <property type="protein sequence ID" value="EOL43857.1"/>
    <property type="molecule type" value="Genomic_DNA"/>
</dbReference>
<dbReference type="InterPro" id="IPR035940">
    <property type="entry name" value="CAP_sf"/>
</dbReference>
<organism evidence="2 3">
    <name type="scientific">Enterococcus phoeniculicola ATCC BAA-412</name>
    <dbReference type="NCBI Taxonomy" id="1158610"/>
    <lineage>
        <taxon>Bacteria</taxon>
        <taxon>Bacillati</taxon>
        <taxon>Bacillota</taxon>
        <taxon>Bacilli</taxon>
        <taxon>Lactobacillales</taxon>
        <taxon>Enterococcaceae</taxon>
        <taxon>Enterococcus</taxon>
    </lineage>
</organism>
<sequence length="377" mass="43160">MKRVGLFMSIFLTVLLIFYFEPVVFPNKSEKPVQVASEPITTLHNTTLKYEEMPAKGFSSYINKSVGELEKQLGSPVSMYSTGFQYEVRRYKTEKQSAIIEANVSDGKVSAIKAIGDTKEKIAPFSFKMTMGNLSELTMIYPNFNFDYKGEPVNIELMEEDMNYRPLIAFDNQTFAVLFFDQNDGELFGVAYLNQKELLTLQPYQIDMHAPPKVEAQSQGVKWEEINGFKAIQSTETINFLRAIDQLPAYESTIQQQRTAEAIQTDFLTHTDEVLEKQRYTYWQQMRAGDNSETSFLLSSEELSALTKRTTDETQSGILSEPVIDATFSLLYWYSDPFLHTRFMHEEPEVLGISFSKENVVVLMKRVDEKETKDSGS</sequence>
<dbReference type="InterPro" id="IPR029410">
    <property type="entry name" value="CAP_assoc"/>
</dbReference>
<evidence type="ECO:0000313" key="3">
    <source>
        <dbReference type="Proteomes" id="UP000013785"/>
    </source>
</evidence>
<dbReference type="eggNOG" id="COG2340">
    <property type="taxonomic scope" value="Bacteria"/>
</dbReference>
<accession>R3W8P9</accession>
<dbReference type="STRING" id="154621.RV11_GL002085"/>
<dbReference type="OrthoDB" id="9783944at2"/>
<dbReference type="Proteomes" id="UP000013785">
    <property type="component" value="Unassembled WGS sequence"/>
</dbReference>
<dbReference type="HOGENOM" id="CLU_741329_0_0_9"/>
<dbReference type="AlphaFoldDB" id="R3W8P9"/>
<dbReference type="RefSeq" id="WP_010768501.1">
    <property type="nucleotide sequence ID" value="NZ_ASWE01000002.1"/>
</dbReference>
<dbReference type="PATRIC" id="fig|1158610.3.peg.1832"/>
<dbReference type="Gene3D" id="3.40.33.10">
    <property type="entry name" value="CAP"/>
    <property type="match status" value="1"/>
</dbReference>
<reference evidence="2 3" key="1">
    <citation type="submission" date="2013-02" db="EMBL/GenBank/DDBJ databases">
        <title>The Genome Sequence of Enterococcus phoeniculicola BAA-412.</title>
        <authorList>
            <consortium name="The Broad Institute Genome Sequencing Platform"/>
            <consortium name="The Broad Institute Genome Sequencing Center for Infectious Disease"/>
            <person name="Earl A.M."/>
            <person name="Gilmore M.S."/>
            <person name="Lebreton F."/>
            <person name="Walker B."/>
            <person name="Young S.K."/>
            <person name="Zeng Q."/>
            <person name="Gargeya S."/>
            <person name="Fitzgerald M."/>
            <person name="Haas B."/>
            <person name="Abouelleil A."/>
            <person name="Alvarado L."/>
            <person name="Arachchi H.M."/>
            <person name="Berlin A.M."/>
            <person name="Chapman S.B."/>
            <person name="Dewar J."/>
            <person name="Goldberg J."/>
            <person name="Griggs A."/>
            <person name="Gujja S."/>
            <person name="Hansen M."/>
            <person name="Howarth C."/>
            <person name="Imamovic A."/>
            <person name="Larimer J."/>
            <person name="McCowan C."/>
            <person name="Murphy C."/>
            <person name="Neiman D."/>
            <person name="Pearson M."/>
            <person name="Priest M."/>
            <person name="Roberts A."/>
            <person name="Saif S."/>
            <person name="Shea T."/>
            <person name="Sisk P."/>
            <person name="Sykes S."/>
            <person name="Wortman J."/>
            <person name="Nusbaum C."/>
            <person name="Birren B."/>
        </authorList>
    </citation>
    <scope>NUCLEOTIDE SEQUENCE [LARGE SCALE GENOMIC DNA]</scope>
    <source>
        <strain evidence="2 3">ATCC BAA-412</strain>
    </source>
</reference>
<keyword evidence="3" id="KW-1185">Reference proteome</keyword>
<protein>
    <recommendedName>
        <fullName evidence="1">CAP-associated domain-containing protein</fullName>
    </recommendedName>
</protein>
<comment type="caution">
    <text evidence="2">The sequence shown here is derived from an EMBL/GenBank/DDBJ whole genome shotgun (WGS) entry which is preliminary data.</text>
</comment>
<name>R3W8P9_9ENTE</name>
<feature type="domain" description="CAP-associated" evidence="1">
    <location>
        <begin position="62"/>
        <end position="204"/>
    </location>
</feature>
<evidence type="ECO:0000259" key="1">
    <source>
        <dbReference type="Pfam" id="PF14504"/>
    </source>
</evidence>
<proteinExistence type="predicted"/>
<gene>
    <name evidence="2" type="ORF">UC3_01838</name>
</gene>
<dbReference type="Pfam" id="PF14504">
    <property type="entry name" value="CAP_assoc_N"/>
    <property type="match status" value="1"/>
</dbReference>